<dbReference type="Proteomes" id="UP000321261">
    <property type="component" value="Unassembled WGS sequence"/>
</dbReference>
<protein>
    <recommendedName>
        <fullName evidence="1">Outer membrane channel protein CpnT-like N-terminal domain-containing protein</fullName>
    </recommendedName>
</protein>
<keyword evidence="3" id="KW-1185">Reference proteome</keyword>
<organism evidence="2 3">
    <name type="scientific">Pseudonocardia hierapolitana</name>
    <dbReference type="NCBI Taxonomy" id="1128676"/>
    <lineage>
        <taxon>Bacteria</taxon>
        <taxon>Bacillati</taxon>
        <taxon>Actinomycetota</taxon>
        <taxon>Actinomycetes</taxon>
        <taxon>Pseudonocardiales</taxon>
        <taxon>Pseudonocardiaceae</taxon>
        <taxon>Pseudonocardia</taxon>
    </lineage>
</organism>
<dbReference type="EMBL" id="VIWU01000001">
    <property type="protein sequence ID" value="TWF79188.1"/>
    <property type="molecule type" value="Genomic_DNA"/>
</dbReference>
<dbReference type="Pfam" id="PF25547">
    <property type="entry name" value="WXG100_2"/>
    <property type="match status" value="1"/>
</dbReference>
<dbReference type="InterPro" id="IPR057746">
    <property type="entry name" value="CpnT-like_N"/>
</dbReference>
<sequence length="300" mass="30873">MTEQPGANPLVVLPENEDAQPLDNFEGGGVVSSWADLNAALSAEHVDPLQVVYTAAGAGLDTLGAIENPLDSLFSAGVGWLIEHVWFLHEPLDALAGDPTQITAQAQTWHKVGGELGAVAQDHRAAAAAISAWEGMAGDGYRGAVDRFGGALEQAGRDATQLADLILSTGAQVGTVRALVRDQIAAWVSEAIQTAIYAGVAALISAGGALGVGAVRLIWSALDLADSIYRTIRRLLDAMTLAGGTAAQLSGAIQQTATAVQAAMPTVKEINDAADELHAGAVIETGKQLTGAEQQQRGWG</sequence>
<dbReference type="SUPFAM" id="SSF140453">
    <property type="entry name" value="EsxAB dimer-like"/>
    <property type="match status" value="1"/>
</dbReference>
<dbReference type="RefSeq" id="WP_147258074.1">
    <property type="nucleotide sequence ID" value="NZ_VIWU01000001.1"/>
</dbReference>
<dbReference type="OrthoDB" id="4763957at2"/>
<dbReference type="AlphaFoldDB" id="A0A561SWF6"/>
<proteinExistence type="predicted"/>
<comment type="caution">
    <text evidence="2">The sequence shown here is derived from an EMBL/GenBank/DDBJ whole genome shotgun (WGS) entry which is preliminary data.</text>
</comment>
<dbReference type="Gene3D" id="1.20.1260.20">
    <property type="entry name" value="PPE superfamily"/>
    <property type="match status" value="1"/>
</dbReference>
<reference evidence="2 3" key="1">
    <citation type="submission" date="2019-06" db="EMBL/GenBank/DDBJ databases">
        <title>Sequencing the genomes of 1000 actinobacteria strains.</title>
        <authorList>
            <person name="Klenk H.-P."/>
        </authorList>
    </citation>
    <scope>NUCLEOTIDE SEQUENCE [LARGE SCALE GENOMIC DNA]</scope>
    <source>
        <strain evidence="2 3">DSM 45671</strain>
    </source>
</reference>
<name>A0A561SWF6_9PSEU</name>
<accession>A0A561SWF6</accession>
<evidence type="ECO:0000259" key="1">
    <source>
        <dbReference type="Pfam" id="PF25547"/>
    </source>
</evidence>
<dbReference type="InterPro" id="IPR038332">
    <property type="entry name" value="PPE_sf"/>
</dbReference>
<evidence type="ECO:0000313" key="2">
    <source>
        <dbReference type="EMBL" id="TWF79188.1"/>
    </source>
</evidence>
<feature type="domain" description="Outer membrane channel protein CpnT-like N-terminal" evidence="1">
    <location>
        <begin position="97"/>
        <end position="203"/>
    </location>
</feature>
<evidence type="ECO:0000313" key="3">
    <source>
        <dbReference type="Proteomes" id="UP000321261"/>
    </source>
</evidence>
<gene>
    <name evidence="2" type="ORF">FHX44_115116</name>
</gene>
<dbReference type="InterPro" id="IPR036689">
    <property type="entry name" value="ESAT-6-like_sf"/>
</dbReference>